<dbReference type="InterPro" id="IPR044824">
    <property type="entry name" value="MAIN-like"/>
</dbReference>
<dbReference type="PANTHER" id="PTHR46033">
    <property type="entry name" value="PROTEIN MAIN-LIKE 2"/>
    <property type="match status" value="1"/>
</dbReference>
<dbReference type="EMBL" id="JAYMYS010000007">
    <property type="protein sequence ID" value="KAK7387063.1"/>
    <property type="molecule type" value="Genomic_DNA"/>
</dbReference>
<reference evidence="3 4" key="1">
    <citation type="submission" date="2024-01" db="EMBL/GenBank/DDBJ databases">
        <title>The genomes of 5 underutilized Papilionoideae crops provide insights into root nodulation and disease resistanc.</title>
        <authorList>
            <person name="Jiang F."/>
        </authorList>
    </citation>
    <scope>NUCLEOTIDE SEQUENCE [LARGE SCALE GENOMIC DNA]</scope>
    <source>
        <strain evidence="3">DUOXIRENSHENG_FW03</strain>
        <tissue evidence="3">Leaves</tissue>
    </source>
</reference>
<dbReference type="Pfam" id="PF10536">
    <property type="entry name" value="PMD"/>
    <property type="match status" value="1"/>
</dbReference>
<feature type="coiled-coil region" evidence="1">
    <location>
        <begin position="762"/>
        <end position="796"/>
    </location>
</feature>
<organism evidence="3 4">
    <name type="scientific">Psophocarpus tetragonolobus</name>
    <name type="common">Winged bean</name>
    <name type="synonym">Dolichos tetragonolobus</name>
    <dbReference type="NCBI Taxonomy" id="3891"/>
    <lineage>
        <taxon>Eukaryota</taxon>
        <taxon>Viridiplantae</taxon>
        <taxon>Streptophyta</taxon>
        <taxon>Embryophyta</taxon>
        <taxon>Tracheophyta</taxon>
        <taxon>Spermatophyta</taxon>
        <taxon>Magnoliopsida</taxon>
        <taxon>eudicotyledons</taxon>
        <taxon>Gunneridae</taxon>
        <taxon>Pentapetalae</taxon>
        <taxon>rosids</taxon>
        <taxon>fabids</taxon>
        <taxon>Fabales</taxon>
        <taxon>Fabaceae</taxon>
        <taxon>Papilionoideae</taxon>
        <taxon>50 kb inversion clade</taxon>
        <taxon>NPAAA clade</taxon>
        <taxon>indigoferoid/millettioid clade</taxon>
        <taxon>Phaseoleae</taxon>
        <taxon>Psophocarpus</taxon>
    </lineage>
</organism>
<dbReference type="PANTHER" id="PTHR46033:SF67">
    <property type="entry name" value="AMINOTRANSFERASE-LIKE, PLANT MOBILE DOMAIN FAMILY PROTEIN"/>
    <property type="match status" value="1"/>
</dbReference>
<evidence type="ECO:0000313" key="3">
    <source>
        <dbReference type="EMBL" id="KAK7387063.1"/>
    </source>
</evidence>
<dbReference type="Proteomes" id="UP001386955">
    <property type="component" value="Unassembled WGS sequence"/>
</dbReference>
<evidence type="ECO:0000259" key="2">
    <source>
        <dbReference type="Pfam" id="PF10536"/>
    </source>
</evidence>
<keyword evidence="4" id="KW-1185">Reference proteome</keyword>
<name>A0AAN9S327_PSOTE</name>
<dbReference type="AlphaFoldDB" id="A0AAN9S327"/>
<proteinExistence type="predicted"/>
<evidence type="ECO:0000313" key="4">
    <source>
        <dbReference type="Proteomes" id="UP001386955"/>
    </source>
</evidence>
<sequence>MEPSEDTIIEVKEKLMVSPLSGENPIHRTGYFIKPCMEESEILPHSMFFSGRTASSTSGSDHAKLLKVKYNGWHYPNEEWNTWVKQMQHKYEYIWIKAGIDQAIKASTFQIPKSEELILELAQRWCSKTNTFVFPWGEATITLEDMKVCWGYSVMGEPLSSLLVSDEEKEIDEELNQEFKMFFKSRAKRADHNPWMNHFMRNKRKVEHEAFLCCWLSRFVLRGTSYRSILNVAFPIAIHLARGTRLALAPVILASIYRDLSLLNNKIRIATAVKLEVILWAPFQLVQVWALERFPALQPHPHVIEKGQLLVAKWHKLKMLKHDNLTLILDSFRAGNDFIWRPYKNSPALQLYNENDMWVCKNPNFDDELESFARCLRVSELVYRQEYIEQYCPNRVALQFGLDQDIPGIVTHYNENPWKSYSQQVIDTNLYTALCASHQPNVTSRYYHWWKQSNQSKEGDVRDYCFVSSSVHLSQTLSSVKEESEESYGPPPGFTSKFKRQREEYFDEEGKLSIMKLSSDCSPSTEFRRIDDEEVRNDETLSGFLSVVLPLSRVEGEGSVKDNAKEVNIENLFCDITDSSDKEGEDANRHIVDVASHASRIRKLLPSTRVEREKNIKDSVKEVKIKNVSCDITDSSDKEGEDANHHIADVASHARRIGKLLPSSRVQGGKSVKDNVKEVEIKNLFCDIADSSDKEGEDANHHIADVAPHASRIGKLLPSLRVEGENSLQDDGKEVKIQRSLCDKNGVNDKEGDDDSHCIAGIASHESRIENLRGIASNLQRRIGRLERGIAKLKAAKCGHKIQNIEAKAKS</sequence>
<dbReference type="InterPro" id="IPR019557">
    <property type="entry name" value="AminoTfrase-like_pln_mobile"/>
</dbReference>
<dbReference type="GO" id="GO:0010073">
    <property type="term" value="P:meristem maintenance"/>
    <property type="evidence" value="ECO:0007669"/>
    <property type="project" value="InterPro"/>
</dbReference>
<comment type="caution">
    <text evidence="3">The sequence shown here is derived from an EMBL/GenBank/DDBJ whole genome shotgun (WGS) entry which is preliminary data.</text>
</comment>
<gene>
    <name evidence="3" type="ORF">VNO78_27553</name>
</gene>
<feature type="domain" description="Aminotransferase-like plant mobile" evidence="2">
    <location>
        <begin position="99"/>
        <end position="451"/>
    </location>
</feature>
<keyword evidence="1" id="KW-0175">Coiled coil</keyword>
<evidence type="ECO:0000256" key="1">
    <source>
        <dbReference type="SAM" id="Coils"/>
    </source>
</evidence>
<protein>
    <recommendedName>
        <fullName evidence="2">Aminotransferase-like plant mobile domain-containing protein</fullName>
    </recommendedName>
</protein>
<accession>A0AAN9S327</accession>